<dbReference type="Pfam" id="PF07714">
    <property type="entry name" value="PK_Tyr_Ser-Thr"/>
    <property type="match status" value="1"/>
</dbReference>
<reference evidence="2 3" key="1">
    <citation type="submission" date="2016-03" db="EMBL/GenBank/DDBJ databases">
        <title>Comparative genomics of the ectomycorrhizal sister species Rhizopogon vinicolor and Rhizopogon vesiculosus (Basidiomycota: Boletales) reveals a divergence of the mating type B locus.</title>
        <authorList>
            <person name="Mujic A.B."/>
            <person name="Kuo A."/>
            <person name="Tritt A."/>
            <person name="Lipzen A."/>
            <person name="Chen C."/>
            <person name="Johnson J."/>
            <person name="Sharma A."/>
            <person name="Barry K."/>
            <person name="Grigoriev I.V."/>
            <person name="Spatafora J.W."/>
        </authorList>
    </citation>
    <scope>NUCLEOTIDE SEQUENCE [LARGE SCALE GENOMIC DNA]</scope>
    <source>
        <strain evidence="2 3">AM-OR11-056</strain>
    </source>
</reference>
<feature type="domain" description="Protein kinase" evidence="1">
    <location>
        <begin position="28"/>
        <end position="292"/>
    </location>
</feature>
<dbReference type="InterPro" id="IPR001245">
    <property type="entry name" value="Ser-Thr/Tyr_kinase_cat_dom"/>
</dbReference>
<dbReference type="EMBL" id="LVVM01006243">
    <property type="protein sequence ID" value="OJA08615.1"/>
    <property type="molecule type" value="Genomic_DNA"/>
</dbReference>
<dbReference type="InterPro" id="IPR011009">
    <property type="entry name" value="Kinase-like_dom_sf"/>
</dbReference>
<dbReference type="InterPro" id="IPR008266">
    <property type="entry name" value="Tyr_kinase_AS"/>
</dbReference>
<dbReference type="OrthoDB" id="9991317at2759"/>
<dbReference type="Pfam" id="PF12770">
    <property type="entry name" value="CHAT"/>
    <property type="match status" value="1"/>
</dbReference>
<dbReference type="AlphaFoldDB" id="A0A1J8PJ70"/>
<dbReference type="STRING" id="180088.A0A1J8PJ70"/>
<sequence>MTPPANSEDTSKHKHCSPNDLTEFITKYVPDEMVACGGYGSVYKCIYKCRDLQPVEVAVKALRPHSDIIEDEALWREIGIWKRLRHECVVQLLGTTTHYSHVSFVSPLMPNGSLNSYLKNLNKNSDKGKRYNLLCDIADGLHYLHSESVVHGDLTSSNVLINEKGQARITDFGLSSMTKIGGRFDYLHLNEGRPGAWQWLAPELIPDIFNGDTSGERYAPSPPSDIYSYGCIIYEVLSGLIPSVPIKAFMQGETCERPKSKNMQDDDWIFILQCWLSLPSLRPLASQALVFFRTRRDHAESREKNCASIHWAHLDGANVYNLSSLVCSHPRPAFSDPAICWKSIDKLAKALIGLPTTGRYQNGLIDAIRLYLVSFTALRPMTSSLPIISAAVTAQIGIEQSDIETLDAIERFNDDSPLRFIALSYYCLRGTADHMIKQNPHITPMVKHLYRELFDNTTSDTLCRLQIALACARIFENMVEDSFSLEAYEKTLQLLQLHVSTTYITAQWAEPAEHLLTSLAVDSAATALHLGDVKKAVELLEWGRELFRTYNVRSHADERGGEHISEEQISGEQISEKRISEADCMPCQRPSFSDLLTAMQDGPVIILIASRRSCDAIIVSKAHLQPLHIPLTIDLSSLVRLSTTFQACISPASEDSNSVEEDLRNVLRYLWDHVVAPVIRHLSLENVPRNSRIWWCPTSIFSTLPVHAAGDYTSEGEQLSRHYVSSYTFSITSLLRARTYTDHPKSFSQFAAIYQAKPLQNDEQKEVEYPVIESAEVEPDILICNLPASLSLTRFADATKDDAKEAFEGHGWFHLLAYATENAYQPLNSSLLMRDGSLSVPDILRANPRPKEFAFLSTRPVGSRLNWMQNEIVQFTAGLQIAGFKSVVGTMGNVGDFNVIDRFYGNFFRTVPPDCTRAARALHDALEEMANSKAGLSLGQRIAFVHFGL</sequence>
<dbReference type="PROSITE" id="PS50011">
    <property type="entry name" value="PROTEIN_KINASE_DOM"/>
    <property type="match status" value="1"/>
</dbReference>
<dbReference type="GO" id="GO:0004674">
    <property type="term" value="F:protein serine/threonine kinase activity"/>
    <property type="evidence" value="ECO:0007669"/>
    <property type="project" value="TreeGrafter"/>
</dbReference>
<dbReference type="PROSITE" id="PS00109">
    <property type="entry name" value="PROTEIN_KINASE_TYR"/>
    <property type="match status" value="1"/>
</dbReference>
<comment type="caution">
    <text evidence="2">The sequence shown here is derived from an EMBL/GenBank/DDBJ whole genome shotgun (WGS) entry which is preliminary data.</text>
</comment>
<dbReference type="GO" id="GO:0005524">
    <property type="term" value="F:ATP binding"/>
    <property type="evidence" value="ECO:0007669"/>
    <property type="project" value="InterPro"/>
</dbReference>
<dbReference type="InterPro" id="IPR051681">
    <property type="entry name" value="Ser/Thr_Kinases-Pseudokinases"/>
</dbReference>
<organism evidence="2 3">
    <name type="scientific">Rhizopogon vesiculosus</name>
    <dbReference type="NCBI Taxonomy" id="180088"/>
    <lineage>
        <taxon>Eukaryota</taxon>
        <taxon>Fungi</taxon>
        <taxon>Dikarya</taxon>
        <taxon>Basidiomycota</taxon>
        <taxon>Agaricomycotina</taxon>
        <taxon>Agaricomycetes</taxon>
        <taxon>Agaricomycetidae</taxon>
        <taxon>Boletales</taxon>
        <taxon>Suillineae</taxon>
        <taxon>Rhizopogonaceae</taxon>
        <taxon>Rhizopogon</taxon>
    </lineage>
</organism>
<gene>
    <name evidence="2" type="ORF">AZE42_04829</name>
</gene>
<protein>
    <recommendedName>
        <fullName evidence="1">Protein kinase domain-containing protein</fullName>
    </recommendedName>
</protein>
<evidence type="ECO:0000313" key="3">
    <source>
        <dbReference type="Proteomes" id="UP000183567"/>
    </source>
</evidence>
<dbReference type="SUPFAM" id="SSF56112">
    <property type="entry name" value="Protein kinase-like (PK-like)"/>
    <property type="match status" value="1"/>
</dbReference>
<evidence type="ECO:0000313" key="2">
    <source>
        <dbReference type="EMBL" id="OJA08615.1"/>
    </source>
</evidence>
<evidence type="ECO:0000259" key="1">
    <source>
        <dbReference type="PROSITE" id="PS50011"/>
    </source>
</evidence>
<keyword evidence="3" id="KW-1185">Reference proteome</keyword>
<proteinExistence type="predicted"/>
<accession>A0A1J8PJ70</accession>
<dbReference type="Proteomes" id="UP000183567">
    <property type="component" value="Unassembled WGS sequence"/>
</dbReference>
<dbReference type="Gene3D" id="1.10.510.10">
    <property type="entry name" value="Transferase(Phosphotransferase) domain 1"/>
    <property type="match status" value="1"/>
</dbReference>
<dbReference type="InterPro" id="IPR000719">
    <property type="entry name" value="Prot_kinase_dom"/>
</dbReference>
<dbReference type="PANTHER" id="PTHR44329">
    <property type="entry name" value="SERINE/THREONINE-PROTEIN KINASE TNNI3K-RELATED"/>
    <property type="match status" value="1"/>
</dbReference>
<name>A0A1J8PJ70_9AGAM</name>
<dbReference type="InterPro" id="IPR024983">
    <property type="entry name" value="CHAT_dom"/>
</dbReference>